<evidence type="ECO:0000256" key="3">
    <source>
        <dbReference type="ARBA" id="ARBA00022679"/>
    </source>
</evidence>
<gene>
    <name evidence="7" type="ORF">BACCAP_03062</name>
</gene>
<reference evidence="7 8" key="2">
    <citation type="submission" date="2007-06" db="EMBL/GenBank/DDBJ databases">
        <title>Draft genome sequence of Pseudoflavonifractor capillosus ATCC 29799.</title>
        <authorList>
            <person name="Sudarsanam P."/>
            <person name="Ley R."/>
            <person name="Guruge J."/>
            <person name="Turnbaugh P.J."/>
            <person name="Mahowald M."/>
            <person name="Liep D."/>
            <person name="Gordon J."/>
        </authorList>
    </citation>
    <scope>NUCLEOTIDE SEQUENCE [LARGE SCALE GENOMIC DNA]</scope>
    <source>
        <strain evidence="7 8">ATCC 29799</strain>
    </source>
</reference>
<dbReference type="Proteomes" id="UP000003639">
    <property type="component" value="Unassembled WGS sequence"/>
</dbReference>
<dbReference type="GO" id="GO:0009307">
    <property type="term" value="P:DNA restriction-modification system"/>
    <property type="evidence" value="ECO:0007669"/>
    <property type="project" value="UniProtKB-KW"/>
</dbReference>
<dbReference type="InterPro" id="IPR002295">
    <property type="entry name" value="N4/N6-MTase_EcoPI_Mod-like"/>
</dbReference>
<keyword evidence="5" id="KW-0680">Restriction system</keyword>
<dbReference type="RefSeq" id="WP_006573573.1">
    <property type="nucleotide sequence ID" value="NZ_AAXG02000028.1"/>
</dbReference>
<organism evidence="7 8">
    <name type="scientific">Pseudoflavonifractor capillosus ATCC 29799</name>
    <dbReference type="NCBI Taxonomy" id="411467"/>
    <lineage>
        <taxon>Bacteria</taxon>
        <taxon>Bacillati</taxon>
        <taxon>Bacillota</taxon>
        <taxon>Clostridia</taxon>
        <taxon>Eubacteriales</taxon>
        <taxon>Oscillospiraceae</taxon>
        <taxon>Pseudoflavonifractor</taxon>
    </lineage>
</organism>
<dbReference type="InterPro" id="IPR002052">
    <property type="entry name" value="DNA_methylase_N6_adenine_CS"/>
</dbReference>
<reference evidence="7 8" key="1">
    <citation type="submission" date="2007-04" db="EMBL/GenBank/DDBJ databases">
        <authorList>
            <person name="Fulton L."/>
            <person name="Clifton S."/>
            <person name="Fulton B."/>
            <person name="Xu J."/>
            <person name="Minx P."/>
            <person name="Pepin K.H."/>
            <person name="Johnson M."/>
            <person name="Thiruvilangam P."/>
            <person name="Bhonagiri V."/>
            <person name="Nash W.E."/>
            <person name="Mardis E.R."/>
            <person name="Wilson R.K."/>
        </authorList>
    </citation>
    <scope>NUCLEOTIDE SEQUENCE [LARGE SCALE GENOMIC DNA]</scope>
    <source>
        <strain evidence="7 8">ATCC 29799</strain>
    </source>
</reference>
<keyword evidence="4" id="KW-0949">S-adenosyl-L-methionine</keyword>
<dbReference type="PRINTS" id="PR00506">
    <property type="entry name" value="D21N6MTFRASE"/>
</dbReference>
<comment type="caution">
    <text evidence="7">The sequence shown here is derived from an EMBL/GenBank/DDBJ whole genome shotgun (WGS) entry which is preliminary data.</text>
</comment>
<comment type="similarity">
    <text evidence="1">Belongs to the N(4)/N(6)-methyltransferase family.</text>
</comment>
<protein>
    <submittedName>
        <fullName evidence="7">DNA (Cytosine-5-)-methyltransferase</fullName>
    </submittedName>
</protein>
<dbReference type="eggNOG" id="COG2189">
    <property type="taxonomic scope" value="Bacteria"/>
</dbReference>
<evidence type="ECO:0000313" key="8">
    <source>
        <dbReference type="Proteomes" id="UP000003639"/>
    </source>
</evidence>
<evidence type="ECO:0000256" key="5">
    <source>
        <dbReference type="ARBA" id="ARBA00022747"/>
    </source>
</evidence>
<evidence type="ECO:0000256" key="2">
    <source>
        <dbReference type="ARBA" id="ARBA00022603"/>
    </source>
</evidence>
<accession>A6NXW6</accession>
<name>A6NXW6_9FIRM</name>
<dbReference type="GO" id="GO:0032259">
    <property type="term" value="P:methylation"/>
    <property type="evidence" value="ECO:0007669"/>
    <property type="project" value="UniProtKB-KW"/>
</dbReference>
<evidence type="ECO:0000256" key="4">
    <source>
        <dbReference type="ARBA" id="ARBA00022691"/>
    </source>
</evidence>
<dbReference type="InterPro" id="IPR029063">
    <property type="entry name" value="SAM-dependent_MTases_sf"/>
</dbReference>
<keyword evidence="8" id="KW-1185">Reference proteome</keyword>
<evidence type="ECO:0000259" key="6">
    <source>
        <dbReference type="Pfam" id="PF01555"/>
    </source>
</evidence>
<dbReference type="PROSITE" id="PS00092">
    <property type="entry name" value="N6_MTASE"/>
    <property type="match status" value="1"/>
</dbReference>
<keyword evidence="3 7" id="KW-0808">Transferase</keyword>
<proteinExistence type="inferred from homology"/>
<dbReference type="AlphaFoldDB" id="A6NXW6"/>
<dbReference type="Pfam" id="PF01555">
    <property type="entry name" value="N6_N4_Mtase"/>
    <property type="match status" value="1"/>
</dbReference>
<evidence type="ECO:0000256" key="1">
    <source>
        <dbReference type="ARBA" id="ARBA00006594"/>
    </source>
</evidence>
<dbReference type="GO" id="GO:0003677">
    <property type="term" value="F:DNA binding"/>
    <property type="evidence" value="ECO:0007669"/>
    <property type="project" value="InterPro"/>
</dbReference>
<keyword evidence="2 7" id="KW-0489">Methyltransferase</keyword>
<dbReference type="GO" id="GO:0008170">
    <property type="term" value="F:N-methyltransferase activity"/>
    <property type="evidence" value="ECO:0007669"/>
    <property type="project" value="InterPro"/>
</dbReference>
<dbReference type="OrthoDB" id="9800801at2"/>
<sequence length="529" mass="60292">MPTLEWIGKEKVINHHQEVPFRVLERRYSFDENGQMDADNGSENMVIPGDNLEALKALLPRYEGRVKCIYIDPPYNTGNEGWVYNDNVNDPKIKKWLGEVVGKEGEDLSRHDKWLCMMYPRLKLLHRLLAEDGAIFISIDDVEFYNLRSICNEVFGEHNFITTVIWRKNFSPKSTAKHFSEDHDYILVFAKNADIWLPHKMPRTEKQNKAYKNPDNDPRGPWTSGDLAARNYYGKGLYSITTPAGNVISGPPAGSYWRFSEDKFLELVAENKIWWGKNGDGVPRLKRFLKDVTDGVVPQTYWPYEEVGHTQDAKKEIKAIFGGDMPFDTPKPSRLIERILQIASDPDSIILDSFAGSGTTAHAVLNMNKADGGNRKFILVEMMDYADSITAERVKRVIQGYGEGKNAVEGTGGSFSFYDLGQPLLIDENLNEEVAPEKIREYIWFMETKAPYAPPAGENAYYLGSHNHTAYYFYYEPQRITVLDYAFLATLTQKGDGTVIYADRCAIGEEKLAQMGIVFKKIPRDITRL</sequence>
<dbReference type="STRING" id="411467.BACCAP_03062"/>
<dbReference type="InterPro" id="IPR002941">
    <property type="entry name" value="DNA_methylase_N4/N6"/>
</dbReference>
<dbReference type="SUPFAM" id="SSF53335">
    <property type="entry name" value="S-adenosyl-L-methionine-dependent methyltransferases"/>
    <property type="match status" value="1"/>
</dbReference>
<feature type="domain" description="DNA methylase N-4/N-6" evidence="6">
    <location>
        <begin position="66"/>
        <end position="384"/>
    </location>
</feature>
<dbReference type="EMBL" id="AAXG02000028">
    <property type="protein sequence ID" value="EDM99136.1"/>
    <property type="molecule type" value="Genomic_DNA"/>
</dbReference>
<dbReference type="Gene3D" id="3.40.50.150">
    <property type="entry name" value="Vaccinia Virus protein VP39"/>
    <property type="match status" value="1"/>
</dbReference>
<evidence type="ECO:0000313" key="7">
    <source>
        <dbReference type="EMBL" id="EDM99136.1"/>
    </source>
</evidence>